<keyword evidence="7" id="KW-0675">Receptor</keyword>
<dbReference type="GO" id="GO:0007166">
    <property type="term" value="P:cell surface receptor signaling pathway"/>
    <property type="evidence" value="ECO:0007669"/>
    <property type="project" value="InterPro"/>
</dbReference>
<feature type="transmembrane region" description="Helical" evidence="9">
    <location>
        <begin position="346"/>
        <end position="367"/>
    </location>
</feature>
<evidence type="ECO:0000313" key="13">
    <source>
        <dbReference type="Proteomes" id="UP000001064"/>
    </source>
</evidence>
<dbReference type="GO" id="GO:0016020">
    <property type="term" value="C:membrane"/>
    <property type="evidence" value="ECO:0007669"/>
    <property type="project" value="UniProtKB-SubCell"/>
</dbReference>
<reference evidence="13" key="1">
    <citation type="journal article" date="2011" name="Genome Biol.">
        <title>Comparative genomics of the social amoebae Dictyostelium discoideum and Dictyostelium purpureum.</title>
        <authorList>
            <consortium name="US DOE Joint Genome Institute (JGI-PGF)"/>
            <person name="Sucgang R."/>
            <person name="Kuo A."/>
            <person name="Tian X."/>
            <person name="Salerno W."/>
            <person name="Parikh A."/>
            <person name="Feasley C.L."/>
            <person name="Dalin E."/>
            <person name="Tu H."/>
            <person name="Huang E."/>
            <person name="Barry K."/>
            <person name="Lindquist E."/>
            <person name="Shapiro H."/>
            <person name="Bruce D."/>
            <person name="Schmutz J."/>
            <person name="Salamov A."/>
            <person name="Fey P."/>
            <person name="Gaudet P."/>
            <person name="Anjard C."/>
            <person name="Babu M.M."/>
            <person name="Basu S."/>
            <person name="Bushmanova Y."/>
            <person name="van der Wel H."/>
            <person name="Katoh-Kurasawa M."/>
            <person name="Dinh C."/>
            <person name="Coutinho P.M."/>
            <person name="Saito T."/>
            <person name="Elias M."/>
            <person name="Schaap P."/>
            <person name="Kay R.R."/>
            <person name="Henrissat B."/>
            <person name="Eichinger L."/>
            <person name="Rivero F."/>
            <person name="Putnam N.H."/>
            <person name="West C.M."/>
            <person name="Loomis W.F."/>
            <person name="Chisholm R.L."/>
            <person name="Shaulsky G."/>
            <person name="Strassmann J.E."/>
            <person name="Queller D.C."/>
            <person name="Kuspa A."/>
            <person name="Grigoriev I.V."/>
        </authorList>
    </citation>
    <scope>NUCLEOTIDE SEQUENCE [LARGE SCALE GENOMIC DNA]</scope>
    <source>
        <strain evidence="13">QSDP1</strain>
    </source>
</reference>
<evidence type="ECO:0000256" key="7">
    <source>
        <dbReference type="ARBA" id="ARBA00023170"/>
    </source>
</evidence>
<keyword evidence="5 9" id="KW-1133">Transmembrane helix</keyword>
<dbReference type="PANTHER" id="PTHR31787:SF5">
    <property type="entry name" value="FRIZZLED_SMOOTHENED-LIKE SANS CRD PROTEIN A"/>
    <property type="match status" value="1"/>
</dbReference>
<feature type="transmembrane region" description="Helical" evidence="9">
    <location>
        <begin position="160"/>
        <end position="182"/>
    </location>
</feature>
<name>F0ZNL2_DICPU</name>
<gene>
    <name evidence="12" type="ORF">DICPUDRAFT_79778</name>
</gene>
<feature type="signal peptide" evidence="10">
    <location>
        <begin position="1"/>
        <end position="21"/>
    </location>
</feature>
<evidence type="ECO:0000256" key="1">
    <source>
        <dbReference type="ARBA" id="ARBA00004141"/>
    </source>
</evidence>
<dbReference type="STRING" id="5786.F0ZNL2"/>
<dbReference type="Proteomes" id="UP000001064">
    <property type="component" value="Unassembled WGS sequence"/>
</dbReference>
<evidence type="ECO:0000256" key="9">
    <source>
        <dbReference type="SAM" id="Phobius"/>
    </source>
</evidence>
<accession>F0ZNL2</accession>
<keyword evidence="13" id="KW-1185">Reference proteome</keyword>
<dbReference type="VEuPathDB" id="AmoebaDB:DICPUDRAFT_79778"/>
<comment type="subcellular location">
    <subcellularLocation>
        <location evidence="1">Membrane</location>
        <topology evidence="1">Multi-pass membrane protein</topology>
    </subcellularLocation>
</comment>
<dbReference type="KEGG" id="dpp:DICPUDRAFT_79778"/>
<dbReference type="FunCoup" id="F0ZNL2">
    <property type="interactions" value="9"/>
</dbReference>
<dbReference type="GeneID" id="10499755"/>
<feature type="transmembrane region" description="Helical" evidence="9">
    <location>
        <begin position="242"/>
        <end position="266"/>
    </location>
</feature>
<evidence type="ECO:0000256" key="8">
    <source>
        <dbReference type="ARBA" id="ARBA00023180"/>
    </source>
</evidence>
<dbReference type="OMA" id="WILDEID"/>
<dbReference type="Gene3D" id="1.20.1070.10">
    <property type="entry name" value="Rhodopsin 7-helix transmembrane proteins"/>
    <property type="match status" value="1"/>
</dbReference>
<evidence type="ECO:0000256" key="5">
    <source>
        <dbReference type="ARBA" id="ARBA00022989"/>
    </source>
</evidence>
<dbReference type="InterPro" id="IPR050949">
    <property type="entry name" value="GPCR_Fz/Smo-like"/>
</dbReference>
<evidence type="ECO:0000256" key="10">
    <source>
        <dbReference type="SAM" id="SignalP"/>
    </source>
</evidence>
<keyword evidence="3 9" id="KW-0812">Transmembrane</keyword>
<keyword evidence="4 10" id="KW-0732">Signal</keyword>
<dbReference type="InParanoid" id="F0ZNL2"/>
<comment type="similarity">
    <text evidence="2">Belongs to the G-protein coupled receptor Fz/Smo family.</text>
</comment>
<dbReference type="InterPro" id="IPR000539">
    <property type="entry name" value="Frizzled/Smoothened_7TM"/>
</dbReference>
<evidence type="ECO:0000259" key="11">
    <source>
        <dbReference type="Pfam" id="PF01534"/>
    </source>
</evidence>
<dbReference type="PANTHER" id="PTHR31787">
    <property type="entry name" value="G-PROTEIN-COUPLED RECEPTOR GPCR FAMILY PROTEIN"/>
    <property type="match status" value="1"/>
</dbReference>
<evidence type="ECO:0000256" key="3">
    <source>
        <dbReference type="ARBA" id="ARBA00022692"/>
    </source>
</evidence>
<feature type="transmembrane region" description="Helical" evidence="9">
    <location>
        <begin position="287"/>
        <end position="310"/>
    </location>
</feature>
<dbReference type="EMBL" id="GL871096">
    <property type="protein sequence ID" value="EGC34462.1"/>
    <property type="molecule type" value="Genomic_DNA"/>
</dbReference>
<feature type="domain" description="Frizzled/Smoothened 7TM" evidence="11">
    <location>
        <begin position="73"/>
        <end position="351"/>
    </location>
</feature>
<dbReference type="OrthoDB" id="10574478at2759"/>
<sequence length="416" mass="47972">MLKIVILIFVIVIINIALVSGENCPYPLKYREKGGLYVESEDFHNVDYTHGYVYASGSKNETNCLLPCPGPIYKEEHLSKLSYLSKISGTICFVSSAIILKVSSPILNKPPFNKQTLSKMFLALGIFCFTLTDVFYFAVGEKLICPSKHKYARQSDIGCGITGVLFQYGSLSAIFWWFSLVLDLFLRSKKIGCSANIEKYNAIAIQVISIFLTFIPFARYGYGYYVSGITCWILDEIDTMFFFWIPYIIFLSLGSIFIIFIAIYIYRISKEQKVNERKGLVSILVKQYLSIIFIWIQFLLLLGFCGTISLNMDQYNEKMGKYIDCLIEKSDNRLCNLETIPFELEFSVLFFLRFIGFEILILFTILVPNQTLEIIRSNKTIRKIFRISKHSDNFYRFRDNEHELSGNINSNKLVLK</sequence>
<evidence type="ECO:0000256" key="4">
    <source>
        <dbReference type="ARBA" id="ARBA00022729"/>
    </source>
</evidence>
<evidence type="ECO:0000313" key="12">
    <source>
        <dbReference type="EMBL" id="EGC34462.1"/>
    </source>
</evidence>
<evidence type="ECO:0000256" key="2">
    <source>
        <dbReference type="ARBA" id="ARBA00008077"/>
    </source>
</evidence>
<keyword evidence="8" id="KW-0325">Glycoprotein</keyword>
<feature type="transmembrane region" description="Helical" evidence="9">
    <location>
        <begin position="121"/>
        <end position="140"/>
    </location>
</feature>
<dbReference type="AlphaFoldDB" id="F0ZNL2"/>
<dbReference type="RefSeq" id="XP_003288997.1">
    <property type="nucleotide sequence ID" value="XM_003288949.1"/>
</dbReference>
<feature type="transmembrane region" description="Helical" evidence="9">
    <location>
        <begin position="203"/>
        <end position="222"/>
    </location>
</feature>
<organism evidence="12 13">
    <name type="scientific">Dictyostelium purpureum</name>
    <name type="common">Slime mold</name>
    <dbReference type="NCBI Taxonomy" id="5786"/>
    <lineage>
        <taxon>Eukaryota</taxon>
        <taxon>Amoebozoa</taxon>
        <taxon>Evosea</taxon>
        <taxon>Eumycetozoa</taxon>
        <taxon>Dictyostelia</taxon>
        <taxon>Dictyosteliales</taxon>
        <taxon>Dictyosteliaceae</taxon>
        <taxon>Dictyostelium</taxon>
    </lineage>
</organism>
<dbReference type="eggNOG" id="ENOG502RFCB">
    <property type="taxonomic scope" value="Eukaryota"/>
</dbReference>
<proteinExistence type="inferred from homology"/>
<feature type="chain" id="PRO_5003263765" description="Frizzled/Smoothened 7TM domain-containing protein" evidence="10">
    <location>
        <begin position="22"/>
        <end position="416"/>
    </location>
</feature>
<protein>
    <recommendedName>
        <fullName evidence="11">Frizzled/Smoothened 7TM domain-containing protein</fullName>
    </recommendedName>
</protein>
<evidence type="ECO:0000256" key="6">
    <source>
        <dbReference type="ARBA" id="ARBA00023136"/>
    </source>
</evidence>
<keyword evidence="6 9" id="KW-0472">Membrane</keyword>
<dbReference type="Pfam" id="PF01534">
    <property type="entry name" value="Frizzled"/>
    <property type="match status" value="1"/>
</dbReference>